<evidence type="ECO:0000313" key="2">
    <source>
        <dbReference type="Proteomes" id="UP000821865"/>
    </source>
</evidence>
<protein>
    <submittedName>
        <fullName evidence="1">Uncharacterized protein</fullName>
    </submittedName>
</protein>
<keyword evidence="2" id="KW-1185">Reference proteome</keyword>
<proteinExistence type="predicted"/>
<comment type="caution">
    <text evidence="1">The sequence shown here is derived from an EMBL/GenBank/DDBJ whole genome shotgun (WGS) entry which is preliminary data.</text>
</comment>
<accession>A0ACB8DM56</accession>
<organism evidence="1 2">
    <name type="scientific">Dermacentor silvarum</name>
    <name type="common">Tick</name>
    <dbReference type="NCBI Taxonomy" id="543639"/>
    <lineage>
        <taxon>Eukaryota</taxon>
        <taxon>Metazoa</taxon>
        <taxon>Ecdysozoa</taxon>
        <taxon>Arthropoda</taxon>
        <taxon>Chelicerata</taxon>
        <taxon>Arachnida</taxon>
        <taxon>Acari</taxon>
        <taxon>Parasitiformes</taxon>
        <taxon>Ixodida</taxon>
        <taxon>Ixodoidea</taxon>
        <taxon>Ixodidae</taxon>
        <taxon>Rhipicephalinae</taxon>
        <taxon>Dermacentor</taxon>
    </lineage>
</organism>
<dbReference type="EMBL" id="CM023479">
    <property type="protein sequence ID" value="KAH7973451.1"/>
    <property type="molecule type" value="Genomic_DNA"/>
</dbReference>
<dbReference type="Proteomes" id="UP000821865">
    <property type="component" value="Chromosome 10"/>
</dbReference>
<gene>
    <name evidence="1" type="ORF">HPB49_001136</name>
</gene>
<evidence type="ECO:0000313" key="1">
    <source>
        <dbReference type="EMBL" id="KAH7973451.1"/>
    </source>
</evidence>
<name>A0ACB8DM56_DERSI</name>
<reference evidence="1" key="1">
    <citation type="submission" date="2020-05" db="EMBL/GenBank/DDBJ databases">
        <title>Large-scale comparative analyses of tick genomes elucidate their genetic diversity and vector capacities.</title>
        <authorList>
            <person name="Jia N."/>
            <person name="Wang J."/>
            <person name="Shi W."/>
            <person name="Du L."/>
            <person name="Sun Y."/>
            <person name="Zhan W."/>
            <person name="Jiang J."/>
            <person name="Wang Q."/>
            <person name="Zhang B."/>
            <person name="Ji P."/>
            <person name="Sakyi L.B."/>
            <person name="Cui X."/>
            <person name="Yuan T."/>
            <person name="Jiang B."/>
            <person name="Yang W."/>
            <person name="Lam T.T.-Y."/>
            <person name="Chang Q."/>
            <person name="Ding S."/>
            <person name="Wang X."/>
            <person name="Zhu J."/>
            <person name="Ruan X."/>
            <person name="Zhao L."/>
            <person name="Wei J."/>
            <person name="Que T."/>
            <person name="Du C."/>
            <person name="Cheng J."/>
            <person name="Dai P."/>
            <person name="Han X."/>
            <person name="Huang E."/>
            <person name="Gao Y."/>
            <person name="Liu J."/>
            <person name="Shao H."/>
            <person name="Ye R."/>
            <person name="Li L."/>
            <person name="Wei W."/>
            <person name="Wang X."/>
            <person name="Wang C."/>
            <person name="Yang T."/>
            <person name="Huo Q."/>
            <person name="Li W."/>
            <person name="Guo W."/>
            <person name="Chen H."/>
            <person name="Zhou L."/>
            <person name="Ni X."/>
            <person name="Tian J."/>
            <person name="Zhou Y."/>
            <person name="Sheng Y."/>
            <person name="Liu T."/>
            <person name="Pan Y."/>
            <person name="Xia L."/>
            <person name="Li J."/>
            <person name="Zhao F."/>
            <person name="Cao W."/>
        </authorList>
    </citation>
    <scope>NUCLEOTIDE SEQUENCE</scope>
    <source>
        <strain evidence="1">Dsil-2018</strain>
    </source>
</reference>
<sequence>MELQLPAPASRYTDFPMPTQTEHQRPPSGTLAAELRSLNAVDVKLHEYFTRRFDERVQSFGWARMRKELRLLKQRTEYWYQQCVARENDRRKNARQSLCTFRCGVIGAHRLGIRQAPRSLGGSFSSSHRGILPTTTSRSGHPRLPLRIVYAPPTIRHVRRRSKK</sequence>